<evidence type="ECO:0000256" key="5">
    <source>
        <dbReference type="ARBA" id="ARBA00022801"/>
    </source>
</evidence>
<feature type="region of interest" description="Disordered" evidence="8">
    <location>
        <begin position="38"/>
        <end position="73"/>
    </location>
</feature>
<dbReference type="InterPro" id="IPR029058">
    <property type="entry name" value="AB_hydrolase_fold"/>
</dbReference>
<dbReference type="SMR" id="A0A0D1DV00"/>
<evidence type="ECO:0000256" key="1">
    <source>
        <dbReference type="ARBA" id="ARBA00009431"/>
    </source>
</evidence>
<comment type="similarity">
    <text evidence="1 7">Belongs to the peptidase S10 family.</text>
</comment>
<dbReference type="AlphaFoldDB" id="A0A0D1DV00"/>
<keyword evidence="4 7" id="KW-0732">Signal</keyword>
<evidence type="ECO:0000256" key="8">
    <source>
        <dbReference type="SAM" id="MobiDB-lite"/>
    </source>
</evidence>
<keyword evidence="3 7" id="KW-0645">Protease</keyword>
<accession>A0A0D1DV00</accession>
<evidence type="ECO:0000256" key="3">
    <source>
        <dbReference type="ARBA" id="ARBA00022670"/>
    </source>
</evidence>
<dbReference type="GO" id="GO:0004185">
    <property type="term" value="F:serine-type carboxypeptidase activity"/>
    <property type="evidence" value="ECO:0000318"/>
    <property type="project" value="GO_Central"/>
</dbReference>
<evidence type="ECO:0000256" key="2">
    <source>
        <dbReference type="ARBA" id="ARBA00022645"/>
    </source>
</evidence>
<dbReference type="Proteomes" id="UP000000561">
    <property type="component" value="Chromosome 13"/>
</dbReference>
<name>A0A0D1DV00_MYCMD</name>
<feature type="chain" id="PRO_5006514668" description="Carboxypeptidase" evidence="7">
    <location>
        <begin position="22"/>
        <end position="606"/>
    </location>
</feature>
<evidence type="ECO:0000256" key="4">
    <source>
        <dbReference type="ARBA" id="ARBA00022729"/>
    </source>
</evidence>
<organism evidence="9 10">
    <name type="scientific">Mycosarcoma maydis</name>
    <name type="common">Corn smut fungus</name>
    <name type="synonym">Ustilago maydis</name>
    <dbReference type="NCBI Taxonomy" id="5270"/>
    <lineage>
        <taxon>Eukaryota</taxon>
        <taxon>Fungi</taxon>
        <taxon>Dikarya</taxon>
        <taxon>Basidiomycota</taxon>
        <taxon>Ustilaginomycotina</taxon>
        <taxon>Ustilaginomycetes</taxon>
        <taxon>Ustilaginales</taxon>
        <taxon>Ustilaginaceae</taxon>
        <taxon>Mycosarcoma</taxon>
    </lineage>
</organism>
<keyword evidence="6" id="KW-0325">Glycoprotein</keyword>
<dbReference type="eggNOG" id="KOG1282">
    <property type="taxonomic scope" value="Eukaryota"/>
</dbReference>
<dbReference type="PANTHER" id="PTHR11802:SF113">
    <property type="entry name" value="SERINE CARBOXYPEPTIDASE CTSA-4.1"/>
    <property type="match status" value="1"/>
</dbReference>
<dbReference type="EMBL" id="CM003152">
    <property type="protein sequence ID" value="KIS67546.1"/>
    <property type="molecule type" value="Genomic_DNA"/>
</dbReference>
<dbReference type="GeneID" id="23564758"/>
<dbReference type="InterPro" id="IPR018202">
    <property type="entry name" value="Ser_caboxypep_ser_AS"/>
</dbReference>
<dbReference type="SUPFAM" id="SSF53474">
    <property type="entry name" value="alpha/beta-Hydrolases"/>
    <property type="match status" value="1"/>
</dbReference>
<dbReference type="GO" id="GO:0006508">
    <property type="term" value="P:proteolysis"/>
    <property type="evidence" value="ECO:0007669"/>
    <property type="project" value="UniProtKB-KW"/>
</dbReference>
<dbReference type="InterPro" id="IPR001563">
    <property type="entry name" value="Peptidase_S10"/>
</dbReference>
<dbReference type="FunFam" id="3.40.50.1820:FF:000226">
    <property type="entry name" value="Carboxypeptidase"/>
    <property type="match status" value="1"/>
</dbReference>
<dbReference type="GO" id="GO:0000324">
    <property type="term" value="C:fungal-type vacuole"/>
    <property type="evidence" value="ECO:0000318"/>
    <property type="project" value="GO_Central"/>
</dbReference>
<dbReference type="PRINTS" id="PR00724">
    <property type="entry name" value="CRBOXYPTASEC"/>
</dbReference>
<dbReference type="KEGG" id="uma:UMAG_04641"/>
<dbReference type="RefSeq" id="XP_011390926.1">
    <property type="nucleotide sequence ID" value="XM_011392624.1"/>
</dbReference>
<dbReference type="EC" id="3.4.16.-" evidence="7"/>
<evidence type="ECO:0000256" key="6">
    <source>
        <dbReference type="ARBA" id="ARBA00023180"/>
    </source>
</evidence>
<keyword evidence="2 7" id="KW-0121">Carboxypeptidase</keyword>
<evidence type="ECO:0000256" key="7">
    <source>
        <dbReference type="RuleBase" id="RU361156"/>
    </source>
</evidence>
<reference evidence="9 10" key="1">
    <citation type="journal article" date="2006" name="Nature">
        <title>Insights from the genome of the biotrophic fungal plant pathogen Ustilago maydis.</title>
        <authorList>
            <person name="Kamper J."/>
            <person name="Kahmann R."/>
            <person name="Bolker M."/>
            <person name="Ma L.J."/>
            <person name="Brefort T."/>
            <person name="Saville B.J."/>
            <person name="Banuett F."/>
            <person name="Kronstad J.W."/>
            <person name="Gold S.E."/>
            <person name="Muller O."/>
            <person name="Perlin M.H."/>
            <person name="Wosten H.A."/>
            <person name="de Vries R."/>
            <person name="Ruiz-Herrera J."/>
            <person name="Reynaga-Pena C.G."/>
            <person name="Snetselaar K."/>
            <person name="McCann M."/>
            <person name="Perez-Martin J."/>
            <person name="Feldbrugge M."/>
            <person name="Basse C.W."/>
            <person name="Steinberg G."/>
            <person name="Ibeas J.I."/>
            <person name="Holloman W."/>
            <person name="Guzman P."/>
            <person name="Farman M."/>
            <person name="Stajich J.E."/>
            <person name="Sentandreu R."/>
            <person name="Gonzalez-Prieto J.M."/>
            <person name="Kennell J.C."/>
            <person name="Molina L."/>
            <person name="Schirawski J."/>
            <person name="Mendoza-Mendoza A."/>
            <person name="Greilinger D."/>
            <person name="Munch K."/>
            <person name="Rossel N."/>
            <person name="Scherer M."/>
            <person name="Vranes M."/>
            <person name="Ladendorf O."/>
            <person name="Vincon V."/>
            <person name="Fuchs U."/>
            <person name="Sandrock B."/>
            <person name="Meng S."/>
            <person name="Ho E.C."/>
            <person name="Cahill M.J."/>
            <person name="Boyce K.J."/>
            <person name="Klose J."/>
            <person name="Klosterman S.J."/>
            <person name="Deelstra H.J."/>
            <person name="Ortiz-Castellanos L."/>
            <person name="Li W."/>
            <person name="Sanchez-Alonso P."/>
            <person name="Schreier P.H."/>
            <person name="Hauser-Hahn I."/>
            <person name="Vaupel M."/>
            <person name="Koopmann E."/>
            <person name="Friedrich G."/>
            <person name="Voss H."/>
            <person name="Schluter T."/>
            <person name="Margolis J."/>
            <person name="Platt D."/>
            <person name="Swimmer C."/>
            <person name="Gnirke A."/>
            <person name="Chen F."/>
            <person name="Vysotskaia V."/>
            <person name="Mannhaupt G."/>
            <person name="Guldener U."/>
            <person name="Munsterkotter M."/>
            <person name="Haase D."/>
            <person name="Oesterheld M."/>
            <person name="Mewes H.W."/>
            <person name="Mauceli E.W."/>
            <person name="DeCaprio D."/>
            <person name="Wade C.M."/>
            <person name="Butler J."/>
            <person name="Young S."/>
            <person name="Jaffe D.B."/>
            <person name="Calvo S."/>
            <person name="Nusbaum C."/>
            <person name="Galagan J."/>
            <person name="Birren B.W."/>
        </authorList>
    </citation>
    <scope>NUCLEOTIDE SEQUENCE [LARGE SCALE GENOMIC DNA]</scope>
    <source>
        <strain evidence="10">DSM 14603 / FGSC 9021 / UM521</strain>
    </source>
</reference>
<dbReference type="Gene3D" id="3.40.50.1820">
    <property type="entry name" value="alpha/beta hydrolase"/>
    <property type="match status" value="1"/>
</dbReference>
<dbReference type="PANTHER" id="PTHR11802">
    <property type="entry name" value="SERINE PROTEASE FAMILY S10 SERINE CARBOXYPEPTIDASE"/>
    <property type="match status" value="1"/>
</dbReference>
<dbReference type="VEuPathDB" id="FungiDB:UMAG_04641"/>
<dbReference type="Gene3D" id="1.10.287.410">
    <property type="match status" value="1"/>
</dbReference>
<sequence>MKSLGFLSCLAALLSSNVTAAARIDSANRQIKMAVGARTNGSWDSAPAPAPAPARPGSYLETQDGYAASTSTATGSSAQAQIDGVLTTSSGIGGPARIELPLDAISSAAFGSADVEQIIASANGEFTVLSHRDFPSVSVRIKQLYSPRPASQLREHEVDPDAFCDPTVTSWSGYIDTAYGGKSLWFYFFESRSNPAKDPVILWTNGGPGCSSSLGLFMELGPCRVPERGGKLTPGPPINGTKWHAQSWTNRANVFFIDQPVGVGYSYSKTDQKVYTTEEAAKDVYAFLRVFFSAFDRFKKNEFYMAGESYGGRYIPIFASEVADRNHDVERKALKAGKQVDHDQLINLKGVLIGNGLTDVSKQISGYYDMTCTRRGGVEPILSIETCKRMHTYVPVCREQLGKHCVESYNPDLCDLWLAKCSDEIEAPYFYTGQNPYNIKDDCKSGLEPNLCYDVTDDIRKYLDRDDVRELVGAASKDQIGKFASCNNDVASGFSRMLDMAHDNGFNVAGLLERGIKALVYVGTLDWICNFNGNFEWVKTLDWSGSQSFSEAKNYEWVVDGEKAGRTQSGGGLTWVTVYEAGHMVPYDQPDAALAMLNRWIDGQDL</sequence>
<keyword evidence="10" id="KW-1185">Reference proteome</keyword>
<gene>
    <name evidence="9" type="ORF">UMAG_04641</name>
</gene>
<feature type="signal peptide" evidence="7">
    <location>
        <begin position="1"/>
        <end position="21"/>
    </location>
</feature>
<protein>
    <recommendedName>
        <fullName evidence="7">Carboxypeptidase</fullName>
        <ecNumber evidence="7">3.4.16.-</ecNumber>
    </recommendedName>
</protein>
<keyword evidence="5 7" id="KW-0378">Hydrolase</keyword>
<evidence type="ECO:0000313" key="10">
    <source>
        <dbReference type="Proteomes" id="UP000000561"/>
    </source>
</evidence>
<dbReference type="STRING" id="237631.A0A0D1DV00"/>
<dbReference type="MEROPS" id="S10.001"/>
<dbReference type="InParanoid" id="A0A0D1DV00"/>
<dbReference type="ESTHER" id="ustma-q4p5h2">
    <property type="family name" value="Carboxypeptidase_S10"/>
</dbReference>
<dbReference type="OrthoDB" id="443318at2759"/>
<dbReference type="Pfam" id="PF00450">
    <property type="entry name" value="Peptidase_S10"/>
    <property type="match status" value="1"/>
</dbReference>
<evidence type="ECO:0000313" key="9">
    <source>
        <dbReference type="EMBL" id="KIS67546.1"/>
    </source>
</evidence>
<dbReference type="PROSITE" id="PS00131">
    <property type="entry name" value="CARBOXYPEPT_SER_SER"/>
    <property type="match status" value="1"/>
</dbReference>
<proteinExistence type="inferred from homology"/>